<dbReference type="PANTHER" id="PTHR10366:SF564">
    <property type="entry name" value="STEROL-4-ALPHA-CARBOXYLATE 3-DEHYDROGENASE, DECARBOXYLATING"/>
    <property type="match status" value="1"/>
</dbReference>
<evidence type="ECO:0000259" key="3">
    <source>
        <dbReference type="Pfam" id="PF05368"/>
    </source>
</evidence>
<dbReference type="InParanoid" id="A0A165GYZ2"/>
<keyword evidence="5" id="KW-1185">Reference proteome</keyword>
<sequence>MAPLAPGSHSLIVVVGITGYIASQTGLQALKAGYRVRGTVRNKAKAEELRAAYAKEGADVSPENLEFVDLDDLLSEAQFEAAFTGADGVIHPALPDLTGEDAVNEIIQSTLIPLRAATKAGIKRFVLTGTLVSVITPGPKVPTDRLITDKDWNDEAVEAWKNASEETKKSPAFVGLKYMAGKVLGERAGWKYMETESPPFEFTVVLPAQTWGPKVYGTTSTSLGWLAGLLNNDATGALTRSPIYVEDVRDAAKLHILSLYEPETAGRRIWAAGHPVGWHQVLEILRKHFPNEAIPKDPPASPLDPCPWRIDMALEVKLLGGKWIDLETCMVDAAKSLGYTDAI</sequence>
<dbReference type="OrthoDB" id="2735536at2759"/>
<dbReference type="InterPro" id="IPR050425">
    <property type="entry name" value="NAD(P)_dehydrat-like"/>
</dbReference>
<evidence type="ECO:0000256" key="1">
    <source>
        <dbReference type="ARBA" id="ARBA00023002"/>
    </source>
</evidence>
<dbReference type="SMR" id="A0A165GYZ2"/>
<proteinExistence type="inferred from homology"/>
<dbReference type="AlphaFoldDB" id="A0A165GYZ2"/>
<dbReference type="Pfam" id="PF05368">
    <property type="entry name" value="NmrA"/>
    <property type="match status" value="1"/>
</dbReference>
<protein>
    <submittedName>
        <fullName evidence="4">NAD(P)-binding protein</fullName>
    </submittedName>
</protein>
<evidence type="ECO:0000313" key="5">
    <source>
        <dbReference type="Proteomes" id="UP000076842"/>
    </source>
</evidence>
<dbReference type="PANTHER" id="PTHR10366">
    <property type="entry name" value="NAD DEPENDENT EPIMERASE/DEHYDRATASE"/>
    <property type="match status" value="1"/>
</dbReference>
<accession>A0A165GYZ2</accession>
<gene>
    <name evidence="4" type="ORF">CALCODRAFT_482125</name>
</gene>
<dbReference type="Proteomes" id="UP000076842">
    <property type="component" value="Unassembled WGS sequence"/>
</dbReference>
<dbReference type="Gene3D" id="3.40.50.720">
    <property type="entry name" value="NAD(P)-binding Rossmann-like Domain"/>
    <property type="match status" value="1"/>
</dbReference>
<dbReference type="InterPro" id="IPR036291">
    <property type="entry name" value="NAD(P)-bd_dom_sf"/>
</dbReference>
<dbReference type="GO" id="GO:0016616">
    <property type="term" value="F:oxidoreductase activity, acting on the CH-OH group of donors, NAD or NADP as acceptor"/>
    <property type="evidence" value="ECO:0007669"/>
    <property type="project" value="TreeGrafter"/>
</dbReference>
<dbReference type="EMBL" id="KV423948">
    <property type="protein sequence ID" value="KZT58659.1"/>
    <property type="molecule type" value="Genomic_DNA"/>
</dbReference>
<dbReference type="InterPro" id="IPR008030">
    <property type="entry name" value="NmrA-like"/>
</dbReference>
<evidence type="ECO:0000313" key="4">
    <source>
        <dbReference type="EMBL" id="KZT58659.1"/>
    </source>
</evidence>
<evidence type="ECO:0000256" key="2">
    <source>
        <dbReference type="ARBA" id="ARBA00023445"/>
    </source>
</evidence>
<name>A0A165GYZ2_9BASI</name>
<feature type="domain" description="NmrA-like" evidence="3">
    <location>
        <begin position="9"/>
        <end position="130"/>
    </location>
</feature>
<comment type="similarity">
    <text evidence="2">Belongs to the NAD(P)-dependent epimerase/dehydratase family. Dihydroflavonol-4-reductase subfamily.</text>
</comment>
<keyword evidence="1" id="KW-0560">Oxidoreductase</keyword>
<reference evidence="4 5" key="1">
    <citation type="journal article" date="2016" name="Mol. Biol. Evol.">
        <title>Comparative Genomics of Early-Diverging Mushroom-Forming Fungi Provides Insights into the Origins of Lignocellulose Decay Capabilities.</title>
        <authorList>
            <person name="Nagy L.G."/>
            <person name="Riley R."/>
            <person name="Tritt A."/>
            <person name="Adam C."/>
            <person name="Daum C."/>
            <person name="Floudas D."/>
            <person name="Sun H."/>
            <person name="Yadav J.S."/>
            <person name="Pangilinan J."/>
            <person name="Larsson K.H."/>
            <person name="Matsuura K."/>
            <person name="Barry K."/>
            <person name="Labutti K."/>
            <person name="Kuo R."/>
            <person name="Ohm R.A."/>
            <person name="Bhattacharya S.S."/>
            <person name="Shirouzu T."/>
            <person name="Yoshinaga Y."/>
            <person name="Martin F.M."/>
            <person name="Grigoriev I.V."/>
            <person name="Hibbett D.S."/>
        </authorList>
    </citation>
    <scope>NUCLEOTIDE SEQUENCE [LARGE SCALE GENOMIC DNA]</scope>
    <source>
        <strain evidence="4 5">HHB12733</strain>
    </source>
</reference>
<dbReference type="SUPFAM" id="SSF51735">
    <property type="entry name" value="NAD(P)-binding Rossmann-fold domains"/>
    <property type="match status" value="1"/>
</dbReference>
<organism evidence="4 5">
    <name type="scientific">Calocera cornea HHB12733</name>
    <dbReference type="NCBI Taxonomy" id="1353952"/>
    <lineage>
        <taxon>Eukaryota</taxon>
        <taxon>Fungi</taxon>
        <taxon>Dikarya</taxon>
        <taxon>Basidiomycota</taxon>
        <taxon>Agaricomycotina</taxon>
        <taxon>Dacrymycetes</taxon>
        <taxon>Dacrymycetales</taxon>
        <taxon>Dacrymycetaceae</taxon>
        <taxon>Calocera</taxon>
    </lineage>
</organism>
<dbReference type="STRING" id="1353952.A0A165GYZ2"/>